<feature type="chain" id="PRO_5020720131" evidence="2">
    <location>
        <begin position="19"/>
        <end position="423"/>
    </location>
</feature>
<evidence type="ECO:0000313" key="4">
    <source>
        <dbReference type="Proteomes" id="UP000292583"/>
    </source>
</evidence>
<keyword evidence="2" id="KW-0732">Signal</keyword>
<sequence>MYRNLLFILITIFLTACANKNQVIFKDHKEQQSNKLDAQILSALNYEYFNNYKKSRDIFLELFREYKDVVFLQNAYFLTLANNLDDIKEIDNIASAYVDENDNLKRLSAFYALKSLELNRAQKLIKELLAKNSNDPRNLELYGDLFMQKKDFINALKYYKLAYEQNPTEDFLFKIISSYAILNDTKSIKKLLEKWRQKNGCTLRSCVILAKIYNDEKQFDLLESVYIDLYRLSNNKSFIYSLIDVLNKEQKKQKALDLAIEYDLDDNIKIFLYQDLKKFNEAKNLSLKIYEQSGNKEYLMRAAIFEFEQANLDKKITPSLILSVAKKFEKGVDGNSNALYLNYYGYLLIDYDLDIKKGMHLVELALEKEPNNLYYIDSLAWGYYKLKDCKKAWELLEQTFSDKEFSNSKESKEHLKAIKECLK</sequence>
<gene>
    <name evidence="3" type="ORF">DU473_04630</name>
</gene>
<dbReference type="AlphaFoldDB" id="A0A4Q9JUH6"/>
<feature type="repeat" description="TPR" evidence="1">
    <location>
        <begin position="136"/>
        <end position="169"/>
    </location>
</feature>
<evidence type="ECO:0000313" key="3">
    <source>
        <dbReference type="EMBL" id="TBR81092.1"/>
    </source>
</evidence>
<evidence type="ECO:0000256" key="2">
    <source>
        <dbReference type="SAM" id="SignalP"/>
    </source>
</evidence>
<keyword evidence="4" id="KW-1185">Reference proteome</keyword>
<feature type="signal peptide" evidence="2">
    <location>
        <begin position="1"/>
        <end position="18"/>
    </location>
</feature>
<protein>
    <submittedName>
        <fullName evidence="3">ATP-dependent nuclease subunit B</fullName>
    </submittedName>
</protein>
<dbReference type="InterPro" id="IPR011990">
    <property type="entry name" value="TPR-like_helical_dom_sf"/>
</dbReference>
<dbReference type="RefSeq" id="WP_131186617.1">
    <property type="nucleotide sequence ID" value="NZ_QPGR01000007.1"/>
</dbReference>
<proteinExistence type="predicted"/>
<reference evidence="3 4" key="1">
    <citation type="submission" date="2018-07" db="EMBL/GenBank/DDBJ databases">
        <title>Campylobacter zealandensis sp. nov., isolated from birds and water in New Zealand.</title>
        <authorList>
            <person name="Wilkinson D.A."/>
            <person name="Biggs P.J."/>
            <person name="French N.P."/>
            <person name="Midwinter A.C."/>
        </authorList>
    </citation>
    <scope>NUCLEOTIDE SEQUENCE [LARGE SCALE GENOMIC DNA]</scope>
    <source>
        <strain evidence="3 4">B423b</strain>
    </source>
</reference>
<dbReference type="OrthoDB" id="9766710at2"/>
<name>A0A4Q9JUH6_9BACT</name>
<dbReference type="PROSITE" id="PS51257">
    <property type="entry name" value="PROKAR_LIPOPROTEIN"/>
    <property type="match status" value="1"/>
</dbReference>
<dbReference type="SUPFAM" id="SSF48452">
    <property type="entry name" value="TPR-like"/>
    <property type="match status" value="2"/>
</dbReference>
<comment type="caution">
    <text evidence="3">The sequence shown here is derived from an EMBL/GenBank/DDBJ whole genome shotgun (WGS) entry which is preliminary data.</text>
</comment>
<dbReference type="Gene3D" id="1.25.40.10">
    <property type="entry name" value="Tetratricopeptide repeat domain"/>
    <property type="match status" value="2"/>
</dbReference>
<accession>A0A4Q9JUH6</accession>
<keyword evidence="1" id="KW-0802">TPR repeat</keyword>
<dbReference type="PROSITE" id="PS50005">
    <property type="entry name" value="TPR"/>
    <property type="match status" value="1"/>
</dbReference>
<evidence type="ECO:0000256" key="1">
    <source>
        <dbReference type="PROSITE-ProRule" id="PRU00339"/>
    </source>
</evidence>
<dbReference type="Proteomes" id="UP000292583">
    <property type="component" value="Unassembled WGS sequence"/>
</dbReference>
<organism evidence="3 4">
    <name type="scientific">Campylobacter novaezeelandiae</name>
    <dbReference type="NCBI Taxonomy" id="2267891"/>
    <lineage>
        <taxon>Bacteria</taxon>
        <taxon>Pseudomonadati</taxon>
        <taxon>Campylobacterota</taxon>
        <taxon>Epsilonproteobacteria</taxon>
        <taxon>Campylobacterales</taxon>
        <taxon>Campylobacteraceae</taxon>
        <taxon>Campylobacter</taxon>
    </lineage>
</organism>
<dbReference type="EMBL" id="QPGR01000007">
    <property type="protein sequence ID" value="TBR81092.1"/>
    <property type="molecule type" value="Genomic_DNA"/>
</dbReference>
<dbReference type="InterPro" id="IPR019734">
    <property type="entry name" value="TPR_rpt"/>
</dbReference>